<dbReference type="GO" id="GO:0005948">
    <property type="term" value="C:acetolactate synthase complex"/>
    <property type="evidence" value="ECO:0007669"/>
    <property type="project" value="TreeGrafter"/>
</dbReference>
<dbReference type="GO" id="GO:0030976">
    <property type="term" value="F:thiamine pyrophosphate binding"/>
    <property type="evidence" value="ECO:0007669"/>
    <property type="project" value="InterPro"/>
</dbReference>
<dbReference type="NCBIfam" id="NF004807">
    <property type="entry name" value="PRK06154.1"/>
    <property type="match status" value="1"/>
</dbReference>
<proteinExistence type="inferred from homology"/>
<evidence type="ECO:0000259" key="7">
    <source>
        <dbReference type="Pfam" id="PF02776"/>
    </source>
</evidence>
<dbReference type="Pfam" id="PF02776">
    <property type="entry name" value="TPP_enzyme_N"/>
    <property type="match status" value="1"/>
</dbReference>
<dbReference type="SUPFAM" id="SSF52518">
    <property type="entry name" value="Thiamin diphosphate-binding fold (THDP-binding)"/>
    <property type="match status" value="2"/>
</dbReference>
<protein>
    <submittedName>
        <fullName evidence="8">Thiamine pyrophosphate-requiring protein</fullName>
    </submittedName>
</protein>
<dbReference type="PANTHER" id="PTHR18968">
    <property type="entry name" value="THIAMINE PYROPHOSPHATE ENZYMES"/>
    <property type="match status" value="1"/>
</dbReference>
<dbReference type="PANTHER" id="PTHR18968:SF13">
    <property type="entry name" value="ACETOLACTATE SYNTHASE CATALYTIC SUBUNIT, MITOCHONDRIAL"/>
    <property type="match status" value="1"/>
</dbReference>
<name>A0A6B0YWL9_9CHLR</name>
<evidence type="ECO:0000256" key="3">
    <source>
        <dbReference type="ARBA" id="ARBA00023052"/>
    </source>
</evidence>
<dbReference type="GO" id="GO:0000287">
    <property type="term" value="F:magnesium ion binding"/>
    <property type="evidence" value="ECO:0007669"/>
    <property type="project" value="InterPro"/>
</dbReference>
<feature type="domain" description="Thiamine pyrophosphate enzyme central" evidence="5">
    <location>
        <begin position="185"/>
        <end position="318"/>
    </location>
</feature>
<dbReference type="InterPro" id="IPR011766">
    <property type="entry name" value="TPP_enzyme_TPP-bd"/>
</dbReference>
<dbReference type="InterPro" id="IPR029035">
    <property type="entry name" value="DHS-like_NAD/FAD-binding_dom"/>
</dbReference>
<comment type="similarity">
    <text evidence="2 4">Belongs to the TPP enzyme family.</text>
</comment>
<dbReference type="GO" id="GO:0003984">
    <property type="term" value="F:acetolactate synthase activity"/>
    <property type="evidence" value="ECO:0007669"/>
    <property type="project" value="TreeGrafter"/>
</dbReference>
<dbReference type="Pfam" id="PF00205">
    <property type="entry name" value="TPP_enzyme_M"/>
    <property type="match status" value="1"/>
</dbReference>
<dbReference type="Gene3D" id="3.40.50.1220">
    <property type="entry name" value="TPP-binding domain"/>
    <property type="match status" value="1"/>
</dbReference>
<feature type="domain" description="Thiamine pyrophosphate enzyme N-terminal TPP-binding" evidence="7">
    <location>
        <begin position="1"/>
        <end position="103"/>
    </location>
</feature>
<dbReference type="InterPro" id="IPR000399">
    <property type="entry name" value="TPP-bd_CS"/>
</dbReference>
<dbReference type="CDD" id="cd07035">
    <property type="entry name" value="TPP_PYR_POX_like"/>
    <property type="match status" value="1"/>
</dbReference>
<dbReference type="SUPFAM" id="SSF52467">
    <property type="entry name" value="DHS-like NAD/FAD-binding domain"/>
    <property type="match status" value="1"/>
</dbReference>
<dbReference type="GO" id="GO:0009099">
    <property type="term" value="P:L-valine biosynthetic process"/>
    <property type="evidence" value="ECO:0007669"/>
    <property type="project" value="TreeGrafter"/>
</dbReference>
<gene>
    <name evidence="8" type="ORF">F4Y42_18595</name>
</gene>
<reference evidence="8" key="1">
    <citation type="submission" date="2019-09" db="EMBL/GenBank/DDBJ databases">
        <title>Characterisation of the sponge microbiome using genome-centric metagenomics.</title>
        <authorList>
            <person name="Engelberts J.P."/>
            <person name="Robbins S.J."/>
            <person name="De Goeij J.M."/>
            <person name="Aranda M."/>
            <person name="Bell S.C."/>
            <person name="Webster N.S."/>
        </authorList>
    </citation>
    <scope>NUCLEOTIDE SEQUENCE</scope>
    <source>
        <strain evidence="8">SB0664_bin_27</strain>
    </source>
</reference>
<dbReference type="AlphaFoldDB" id="A0A6B0YWL9"/>
<keyword evidence="3 4" id="KW-0786">Thiamine pyrophosphate</keyword>
<accession>A0A6B0YWL9</accession>
<dbReference type="Pfam" id="PF02775">
    <property type="entry name" value="TPP_enzyme_C"/>
    <property type="match status" value="1"/>
</dbReference>
<feature type="domain" description="Thiamine pyrophosphate enzyme TPP-binding" evidence="6">
    <location>
        <begin position="394"/>
        <end position="535"/>
    </location>
</feature>
<dbReference type="InterPro" id="IPR012000">
    <property type="entry name" value="Thiamin_PyroP_enz_cen_dom"/>
</dbReference>
<dbReference type="GO" id="GO:0009097">
    <property type="term" value="P:isoleucine biosynthetic process"/>
    <property type="evidence" value="ECO:0007669"/>
    <property type="project" value="TreeGrafter"/>
</dbReference>
<dbReference type="EMBL" id="VXRG01000152">
    <property type="protein sequence ID" value="MXY95456.1"/>
    <property type="molecule type" value="Genomic_DNA"/>
</dbReference>
<sequence>MNGIEAVASILKAEGVEWLACYPSNPLIEAAAQVGIRPINFRHERGAVMAADGYSRTSGRQRFGVVAVQSQAGAENAMGGIAQAYADNVPILVLPGGVQLDQLAVRPNFSASRNYQGLVKRVEAIYRPDQVAAVMRRAFHALRNGPPGPVVVEMLTDVCDQEVPESALDYRPPPMMRQVPAAADIDESVKRLLQAEKPVIWAGGGVLLAGASAALQELAELTGIPVFCTMPGKSAFDERHPLCLGAGSRATTLPAHRWLQECDLLLAIGTSLTRGPYCQIILPGKVIIQNTIDPDDINKDESVDIGLVGDARLTLEAMVESVKRQVGKDRSERSRQTAAEIAACRKPWLDEWTPLLTSDEEPLNTYRVIHDIDRTLDWENSIVTHDAGAPRDSIVPFYTATVPNSYIGWGKTTHLGFGLPLMIGAKLAHPDKFCLNLMGDGAFGMSGLDLETAVRSKAAITTVLLNNGGMATYAPGNFATAREQYGVSHMVGDYAKIAEGLGAVGITVKRTTEMVPALQRAHKLNAEGQTVLIDVHSNLESRRSRWDR</sequence>
<organism evidence="8">
    <name type="scientific">Caldilineaceae bacterium SB0664_bin_27</name>
    <dbReference type="NCBI Taxonomy" id="2605260"/>
    <lineage>
        <taxon>Bacteria</taxon>
        <taxon>Bacillati</taxon>
        <taxon>Chloroflexota</taxon>
        <taxon>Caldilineae</taxon>
        <taxon>Caldilineales</taxon>
        <taxon>Caldilineaceae</taxon>
    </lineage>
</organism>
<comment type="caution">
    <text evidence="8">The sequence shown here is derived from an EMBL/GenBank/DDBJ whole genome shotgun (WGS) entry which is preliminary data.</text>
</comment>
<dbReference type="PROSITE" id="PS00187">
    <property type="entry name" value="TPP_ENZYMES"/>
    <property type="match status" value="1"/>
</dbReference>
<evidence type="ECO:0000256" key="1">
    <source>
        <dbReference type="ARBA" id="ARBA00001964"/>
    </source>
</evidence>
<evidence type="ECO:0000259" key="5">
    <source>
        <dbReference type="Pfam" id="PF00205"/>
    </source>
</evidence>
<dbReference type="Gene3D" id="3.40.50.970">
    <property type="match status" value="2"/>
</dbReference>
<dbReference type="InterPro" id="IPR029061">
    <property type="entry name" value="THDP-binding"/>
</dbReference>
<evidence type="ECO:0000313" key="8">
    <source>
        <dbReference type="EMBL" id="MXY95456.1"/>
    </source>
</evidence>
<dbReference type="InterPro" id="IPR012001">
    <property type="entry name" value="Thiamin_PyroP_enz_TPP-bd_dom"/>
</dbReference>
<dbReference type="GO" id="GO:0050660">
    <property type="term" value="F:flavin adenine dinucleotide binding"/>
    <property type="evidence" value="ECO:0007669"/>
    <property type="project" value="TreeGrafter"/>
</dbReference>
<evidence type="ECO:0000256" key="2">
    <source>
        <dbReference type="ARBA" id="ARBA00007812"/>
    </source>
</evidence>
<evidence type="ECO:0000259" key="6">
    <source>
        <dbReference type="Pfam" id="PF02775"/>
    </source>
</evidence>
<evidence type="ECO:0000256" key="4">
    <source>
        <dbReference type="RuleBase" id="RU362132"/>
    </source>
</evidence>
<dbReference type="InterPro" id="IPR045229">
    <property type="entry name" value="TPP_enz"/>
</dbReference>
<comment type="cofactor">
    <cofactor evidence="1">
        <name>thiamine diphosphate</name>
        <dbReference type="ChEBI" id="CHEBI:58937"/>
    </cofactor>
</comment>